<dbReference type="PANTHER" id="PTHR47739:SF1">
    <property type="entry name" value="TRNA1(VAL) (ADENINE(37)-N6)-METHYLTRANSFERASE"/>
    <property type="match status" value="1"/>
</dbReference>
<dbReference type="InterPro" id="IPR050210">
    <property type="entry name" value="tRNA_Adenine-N(6)_MTase"/>
</dbReference>
<dbReference type="InterPro" id="IPR029063">
    <property type="entry name" value="SAM-dependent_MTases_sf"/>
</dbReference>
<keyword evidence="1 4" id="KW-0808">Transferase</keyword>
<gene>
    <name evidence="4" type="ORF">EV666_101434</name>
</gene>
<dbReference type="GO" id="GO:0032259">
    <property type="term" value="P:methylation"/>
    <property type="evidence" value="ECO:0007669"/>
    <property type="project" value="UniProtKB-KW"/>
</dbReference>
<proteinExistence type="predicted"/>
<keyword evidence="5" id="KW-1185">Reference proteome</keyword>
<dbReference type="PANTHER" id="PTHR47739">
    <property type="entry name" value="TRNA1(VAL) (ADENINE(37)-N6)-METHYLTRANSFERASE"/>
    <property type="match status" value="1"/>
</dbReference>
<reference evidence="4 5" key="1">
    <citation type="submission" date="2019-03" db="EMBL/GenBank/DDBJ databases">
        <title>Genomic Encyclopedia of Type Strains, Phase IV (KMG-IV): sequencing the most valuable type-strain genomes for metagenomic binning, comparative biology and taxonomic classification.</title>
        <authorList>
            <person name="Goeker M."/>
        </authorList>
    </citation>
    <scope>NUCLEOTIDE SEQUENCE [LARGE SCALE GENOMIC DNA]</scope>
    <source>
        <strain evidence="4 5">DSM 22958</strain>
    </source>
</reference>
<dbReference type="GO" id="GO:0008170">
    <property type="term" value="F:N-methyltransferase activity"/>
    <property type="evidence" value="ECO:0007669"/>
    <property type="project" value="UniProtKB-ARBA"/>
</dbReference>
<evidence type="ECO:0000259" key="3">
    <source>
        <dbReference type="Pfam" id="PF05175"/>
    </source>
</evidence>
<dbReference type="AlphaFoldDB" id="A0A4R2GY33"/>
<comment type="caution">
    <text evidence="4">The sequence shown here is derived from an EMBL/GenBank/DDBJ whole genome shotgun (WGS) entry which is preliminary data.</text>
</comment>
<dbReference type="Proteomes" id="UP000294881">
    <property type="component" value="Unassembled WGS sequence"/>
</dbReference>
<keyword evidence="1 4" id="KW-0489">Methyltransferase</keyword>
<dbReference type="Pfam" id="PF05175">
    <property type="entry name" value="MTS"/>
    <property type="match status" value="1"/>
</dbReference>
<dbReference type="SUPFAM" id="SSF53335">
    <property type="entry name" value="S-adenosyl-L-methionine-dependent methyltransferases"/>
    <property type="match status" value="1"/>
</dbReference>
<dbReference type="Gene3D" id="3.40.50.150">
    <property type="entry name" value="Vaccinia Virus protein VP39"/>
    <property type="match status" value="1"/>
</dbReference>
<evidence type="ECO:0000313" key="4">
    <source>
        <dbReference type="EMBL" id="TCO16181.1"/>
    </source>
</evidence>
<dbReference type="GO" id="GO:0003676">
    <property type="term" value="F:nucleic acid binding"/>
    <property type="evidence" value="ECO:0007669"/>
    <property type="project" value="InterPro"/>
</dbReference>
<accession>A0A4R2GY33</accession>
<sequence>MTAAEQSLDAFFNGGLRLAQFRRGHHRGGTDGVLAAMAGATLAAALARRLRRTVDVLDMGAGSGLIGLGVARTAPATRVTLAERDGDLAGLCAGNIVLNGLDGRARVVNIDLLDRPEALAAAGLVAESQDLVVTNPPWFAPEAVRASPGAGRRAAHVFDAPVDGMREPVREDALQAWLRCACRLLRPGGALLVIHRAEALPEILAGMARRFGDVRARPVAARAGAPAIRVMVGGLRGRRGPFALDAPLVLHGPDGAFTAEAARAHAGESLPWGD</sequence>
<dbReference type="InterPro" id="IPR007848">
    <property type="entry name" value="Small_mtfrase_dom"/>
</dbReference>
<protein>
    <submittedName>
        <fullName evidence="4">tRNA1(Val) A37 N6-methylase TrmN6</fullName>
    </submittedName>
</protein>
<dbReference type="CDD" id="cd02440">
    <property type="entry name" value="AdoMet_MTases"/>
    <property type="match status" value="1"/>
</dbReference>
<dbReference type="InterPro" id="IPR002052">
    <property type="entry name" value="DNA_methylase_N6_adenine_CS"/>
</dbReference>
<organism evidence="4 5">
    <name type="scientific">Camelimonas lactis</name>
    <dbReference type="NCBI Taxonomy" id="659006"/>
    <lineage>
        <taxon>Bacteria</taxon>
        <taxon>Pseudomonadati</taxon>
        <taxon>Pseudomonadota</taxon>
        <taxon>Alphaproteobacteria</taxon>
        <taxon>Hyphomicrobiales</taxon>
        <taxon>Chelatococcaceae</taxon>
        <taxon>Camelimonas</taxon>
    </lineage>
</organism>
<evidence type="ECO:0000313" key="5">
    <source>
        <dbReference type="Proteomes" id="UP000294881"/>
    </source>
</evidence>
<feature type="domain" description="Methyltransferase small" evidence="3">
    <location>
        <begin position="43"/>
        <end position="143"/>
    </location>
</feature>
<evidence type="ECO:0000256" key="2">
    <source>
        <dbReference type="ARBA" id="ARBA00022691"/>
    </source>
</evidence>
<dbReference type="GO" id="GO:0008757">
    <property type="term" value="F:S-adenosylmethionine-dependent methyltransferase activity"/>
    <property type="evidence" value="ECO:0007669"/>
    <property type="project" value="UniProtKB-ARBA"/>
</dbReference>
<dbReference type="RefSeq" id="WP_245514154.1">
    <property type="nucleotide sequence ID" value="NZ_JBHUNN010000002.1"/>
</dbReference>
<dbReference type="PROSITE" id="PS00092">
    <property type="entry name" value="N6_MTASE"/>
    <property type="match status" value="1"/>
</dbReference>
<dbReference type="EMBL" id="SLWL01000001">
    <property type="protein sequence ID" value="TCO16181.1"/>
    <property type="molecule type" value="Genomic_DNA"/>
</dbReference>
<evidence type="ECO:0000256" key="1">
    <source>
        <dbReference type="ARBA" id="ARBA00022603"/>
    </source>
</evidence>
<keyword evidence="2" id="KW-0949">S-adenosyl-L-methionine</keyword>
<name>A0A4R2GY33_9HYPH</name>